<keyword evidence="3" id="KW-1185">Reference proteome</keyword>
<feature type="compositionally biased region" description="Acidic residues" evidence="1">
    <location>
        <begin position="421"/>
        <end position="435"/>
    </location>
</feature>
<dbReference type="Proteomes" id="UP000308768">
    <property type="component" value="Unassembled WGS sequence"/>
</dbReference>
<comment type="caution">
    <text evidence="2">The sequence shown here is derived from an EMBL/GenBank/DDBJ whole genome shotgun (WGS) entry which is preliminary data.</text>
</comment>
<gene>
    <name evidence="2" type="ORF">B0A49_05007</name>
</gene>
<dbReference type="STRING" id="331657.A0A4U0XEB0"/>
<accession>A0A4U0XEB0</accession>
<evidence type="ECO:0008006" key="4">
    <source>
        <dbReference type="Google" id="ProtNLM"/>
    </source>
</evidence>
<dbReference type="PANTHER" id="PTHR38119:SF2">
    <property type="entry name" value="TRANSCRIPTION FACTOR DOMAIN-CONTAINING PROTEIN"/>
    <property type="match status" value="1"/>
</dbReference>
<sequence length="435" mass="48730">MSSTGIRAFAASAPSNKFPKFTDGDTRIVISSSKQYHLHSSILRMHSTSFAAALVPEHAAALSKKAEKEGINTRFHLELDRESDLTTGQRALILVQQLNYKVVALDDYARPLHHSNLLPDIENGRVPDPVYGHYDTVLRALYNQPPTLNETDIGAILREAMGLIEIAENLSCVSVIAPAVGIALTNQGQTLYKAIATNPIAWVNLSARINCKAIFKEALINIVGRYNVISKGPQCNTMTPKILELVTRKHQELVKMCRSAESRMHGHYPRHVMRNEGQDCGRASYSNDILSWMALCAFRHWLGQIINYDKNFRGTDGGYELYNSISIGGNAYLTRAVMENFHSKFHMSRKCQGVLENHLNFLKEDLKQFVEPLMKCNLQVDRNSFEVKWLACTEVRPTDYPWMASALEGAAAGAEERSEEVCGEEVEEEEEDVSN</sequence>
<evidence type="ECO:0000313" key="3">
    <source>
        <dbReference type="Proteomes" id="UP000308768"/>
    </source>
</evidence>
<name>A0A4U0XEB0_9PEZI</name>
<evidence type="ECO:0000313" key="2">
    <source>
        <dbReference type="EMBL" id="TKA72935.1"/>
    </source>
</evidence>
<protein>
    <recommendedName>
        <fullName evidence="4">BTB domain-containing protein</fullName>
    </recommendedName>
</protein>
<organism evidence="2 3">
    <name type="scientific">Cryomyces minteri</name>
    <dbReference type="NCBI Taxonomy" id="331657"/>
    <lineage>
        <taxon>Eukaryota</taxon>
        <taxon>Fungi</taxon>
        <taxon>Dikarya</taxon>
        <taxon>Ascomycota</taxon>
        <taxon>Pezizomycotina</taxon>
        <taxon>Dothideomycetes</taxon>
        <taxon>Dothideomycetes incertae sedis</taxon>
        <taxon>Cryomyces</taxon>
    </lineage>
</organism>
<feature type="region of interest" description="Disordered" evidence="1">
    <location>
        <begin position="411"/>
        <end position="435"/>
    </location>
</feature>
<dbReference type="PANTHER" id="PTHR38119">
    <property type="entry name" value="BTB DOMAIN-CONTAINING PROTEIN-RELATED"/>
    <property type="match status" value="1"/>
</dbReference>
<dbReference type="EMBL" id="NAJN01000463">
    <property type="protein sequence ID" value="TKA72935.1"/>
    <property type="molecule type" value="Genomic_DNA"/>
</dbReference>
<proteinExistence type="predicted"/>
<dbReference type="OrthoDB" id="2129688at2759"/>
<evidence type="ECO:0000256" key="1">
    <source>
        <dbReference type="SAM" id="MobiDB-lite"/>
    </source>
</evidence>
<dbReference type="AlphaFoldDB" id="A0A4U0XEB0"/>
<reference evidence="2 3" key="1">
    <citation type="submission" date="2017-03" db="EMBL/GenBank/DDBJ databases">
        <title>Genomes of endolithic fungi from Antarctica.</title>
        <authorList>
            <person name="Coleine C."/>
            <person name="Masonjones S."/>
            <person name="Stajich J.E."/>
        </authorList>
    </citation>
    <scope>NUCLEOTIDE SEQUENCE [LARGE SCALE GENOMIC DNA]</scope>
    <source>
        <strain evidence="2 3">CCFEE 5187</strain>
    </source>
</reference>